<organism evidence="7 8">
    <name type="scientific">Allokutzneria multivorans</name>
    <dbReference type="NCBI Taxonomy" id="1142134"/>
    <lineage>
        <taxon>Bacteria</taxon>
        <taxon>Bacillati</taxon>
        <taxon>Actinomycetota</taxon>
        <taxon>Actinomycetes</taxon>
        <taxon>Pseudonocardiales</taxon>
        <taxon>Pseudonocardiaceae</taxon>
        <taxon>Allokutzneria</taxon>
    </lineage>
</organism>
<keyword evidence="8" id="KW-1185">Reference proteome</keyword>
<keyword evidence="4 5" id="KW-0472">Membrane</keyword>
<sequence length="454" mass="47386">MIAGATERLVAIHRAERPETRSRRKRRGPREFFAALPAHYVLVAFAVLLALPQNVVIAGVGGSLTPARLIAAVCLIWWVVARAAGGMGVRVDVNPVRATVLGGSLVLLAAHALALGLGTPPELLGGADRGWMLYALCVGVALLACDGLSGLGALRAVLGAVVLGVTVSAIAAVAHFAAGIDLRALISLPGTEVQGMGAINLARGGLERALGFANHPIELAALSASAIPLALYLGRYARWRPLWWVCAFVMAAGIVVSISRTGLLGLAMIGVFLLPRLGFVRWALGAIVTAVFAALAMTAEPKLSAVVGQTVAGSSNDYSVWSRLADYEYVLGRLALRPFSGQGFGTYTAPPQPYLDNQYLFTLVESGVPGLLVLVALLLVPVISARAAWVRLGRKATMPELRDAAWAVGSALAVAAMCFATFDALAFPQFQGLTFLLIGIAGAVASWERAETSP</sequence>
<evidence type="ECO:0000256" key="4">
    <source>
        <dbReference type="ARBA" id="ARBA00023136"/>
    </source>
</evidence>
<name>A0ABP7SYM9_9PSEU</name>
<evidence type="ECO:0000256" key="3">
    <source>
        <dbReference type="ARBA" id="ARBA00022989"/>
    </source>
</evidence>
<evidence type="ECO:0000313" key="7">
    <source>
        <dbReference type="EMBL" id="GAA4018449.1"/>
    </source>
</evidence>
<feature type="domain" description="O-antigen ligase-related" evidence="6">
    <location>
        <begin position="246"/>
        <end position="375"/>
    </location>
</feature>
<feature type="transmembrane region" description="Helical" evidence="5">
    <location>
        <begin position="100"/>
        <end position="119"/>
    </location>
</feature>
<feature type="transmembrane region" description="Helical" evidence="5">
    <location>
        <begin position="156"/>
        <end position="178"/>
    </location>
</feature>
<evidence type="ECO:0000313" key="8">
    <source>
        <dbReference type="Proteomes" id="UP001501747"/>
    </source>
</evidence>
<dbReference type="Proteomes" id="UP001501747">
    <property type="component" value="Unassembled WGS sequence"/>
</dbReference>
<feature type="transmembrane region" description="Helical" evidence="5">
    <location>
        <begin position="57"/>
        <end position="80"/>
    </location>
</feature>
<proteinExistence type="predicted"/>
<gene>
    <name evidence="7" type="ORF">GCM10022247_47500</name>
</gene>
<feature type="transmembrane region" description="Helical" evidence="5">
    <location>
        <begin position="404"/>
        <end position="422"/>
    </location>
</feature>
<comment type="subcellular location">
    <subcellularLocation>
        <location evidence="1">Membrane</location>
        <topology evidence="1">Multi-pass membrane protein</topology>
    </subcellularLocation>
</comment>
<protein>
    <recommendedName>
        <fullName evidence="6">O-antigen ligase-related domain-containing protein</fullName>
    </recommendedName>
</protein>
<evidence type="ECO:0000256" key="5">
    <source>
        <dbReference type="SAM" id="Phobius"/>
    </source>
</evidence>
<feature type="transmembrane region" description="Helical" evidence="5">
    <location>
        <begin position="359"/>
        <end position="383"/>
    </location>
</feature>
<dbReference type="PANTHER" id="PTHR37422:SF13">
    <property type="entry name" value="LIPOPOLYSACCHARIDE BIOSYNTHESIS PROTEIN PA4999-RELATED"/>
    <property type="match status" value="1"/>
</dbReference>
<evidence type="ECO:0000259" key="6">
    <source>
        <dbReference type="Pfam" id="PF04932"/>
    </source>
</evidence>
<evidence type="ECO:0000256" key="1">
    <source>
        <dbReference type="ARBA" id="ARBA00004141"/>
    </source>
</evidence>
<dbReference type="Pfam" id="PF04932">
    <property type="entry name" value="Wzy_C"/>
    <property type="match status" value="1"/>
</dbReference>
<dbReference type="RefSeq" id="WP_344878453.1">
    <property type="nucleotide sequence ID" value="NZ_BAABAL010000017.1"/>
</dbReference>
<keyword evidence="2 5" id="KW-0812">Transmembrane</keyword>
<comment type="caution">
    <text evidence="7">The sequence shown here is derived from an EMBL/GenBank/DDBJ whole genome shotgun (WGS) entry which is preliminary data.</text>
</comment>
<reference evidence="8" key="1">
    <citation type="journal article" date="2019" name="Int. J. Syst. Evol. Microbiol.">
        <title>The Global Catalogue of Microorganisms (GCM) 10K type strain sequencing project: providing services to taxonomists for standard genome sequencing and annotation.</title>
        <authorList>
            <consortium name="The Broad Institute Genomics Platform"/>
            <consortium name="The Broad Institute Genome Sequencing Center for Infectious Disease"/>
            <person name="Wu L."/>
            <person name="Ma J."/>
        </authorList>
    </citation>
    <scope>NUCLEOTIDE SEQUENCE [LARGE SCALE GENOMIC DNA]</scope>
    <source>
        <strain evidence="8">JCM 17342</strain>
    </source>
</reference>
<feature type="transmembrane region" description="Helical" evidence="5">
    <location>
        <begin position="131"/>
        <end position="149"/>
    </location>
</feature>
<feature type="transmembrane region" description="Helical" evidence="5">
    <location>
        <begin position="32"/>
        <end position="51"/>
    </location>
</feature>
<accession>A0ABP7SYM9</accession>
<dbReference type="InterPro" id="IPR007016">
    <property type="entry name" value="O-antigen_ligase-rel_domated"/>
</dbReference>
<evidence type="ECO:0000256" key="2">
    <source>
        <dbReference type="ARBA" id="ARBA00022692"/>
    </source>
</evidence>
<dbReference type="InterPro" id="IPR051533">
    <property type="entry name" value="WaaL-like"/>
</dbReference>
<feature type="transmembrane region" description="Helical" evidence="5">
    <location>
        <begin position="242"/>
        <end position="267"/>
    </location>
</feature>
<keyword evidence="3 5" id="KW-1133">Transmembrane helix</keyword>
<dbReference type="EMBL" id="BAABAL010000017">
    <property type="protein sequence ID" value="GAA4018449.1"/>
    <property type="molecule type" value="Genomic_DNA"/>
</dbReference>
<feature type="transmembrane region" description="Helical" evidence="5">
    <location>
        <begin position="428"/>
        <end position="447"/>
    </location>
</feature>
<dbReference type="PANTHER" id="PTHR37422">
    <property type="entry name" value="TEICHURONIC ACID BIOSYNTHESIS PROTEIN TUAE"/>
    <property type="match status" value="1"/>
</dbReference>
<feature type="transmembrane region" description="Helical" evidence="5">
    <location>
        <begin position="279"/>
        <end position="299"/>
    </location>
</feature>